<dbReference type="Gene3D" id="3.30.420.10">
    <property type="entry name" value="Ribonuclease H-like superfamily/Ribonuclease H"/>
    <property type="match status" value="1"/>
</dbReference>
<dbReference type="CDD" id="cd06127">
    <property type="entry name" value="DEDDh"/>
    <property type="match status" value="1"/>
</dbReference>
<comment type="caution">
    <text evidence="2">The sequence shown here is derived from an EMBL/GenBank/DDBJ whole genome shotgun (WGS) entry which is preliminary data.</text>
</comment>
<dbReference type="GO" id="GO:0003887">
    <property type="term" value="F:DNA-directed DNA polymerase activity"/>
    <property type="evidence" value="ECO:0007669"/>
    <property type="project" value="InterPro"/>
</dbReference>
<dbReference type="Pfam" id="PF20600">
    <property type="entry name" value="ExoX-like_C"/>
    <property type="match status" value="1"/>
</dbReference>
<accession>A0A937K001</accession>
<dbReference type="InterPro" id="IPR046768">
    <property type="entry name" value="ExoX-like_C"/>
</dbReference>
<name>A0A937K001_9BACT</name>
<keyword evidence="2" id="KW-0269">Exonuclease</keyword>
<keyword evidence="2" id="KW-0378">Hydrolase</keyword>
<dbReference type="Proteomes" id="UP000659388">
    <property type="component" value="Unassembled WGS sequence"/>
</dbReference>
<dbReference type="GO" id="GO:0005829">
    <property type="term" value="C:cytosol"/>
    <property type="evidence" value="ECO:0007669"/>
    <property type="project" value="TreeGrafter"/>
</dbReference>
<dbReference type="EMBL" id="JAESIY010000003">
    <property type="protein sequence ID" value="MBL3655781.1"/>
    <property type="molecule type" value="Genomic_DNA"/>
</dbReference>
<dbReference type="AlphaFoldDB" id="A0A937K001"/>
<dbReference type="InterPro" id="IPR012337">
    <property type="entry name" value="RNaseH-like_sf"/>
</dbReference>
<dbReference type="PANTHER" id="PTHR30231">
    <property type="entry name" value="DNA POLYMERASE III SUBUNIT EPSILON"/>
    <property type="match status" value="1"/>
</dbReference>
<dbReference type="InterPro" id="IPR013520">
    <property type="entry name" value="Ribonucl_H"/>
</dbReference>
<dbReference type="Pfam" id="PF00929">
    <property type="entry name" value="RNase_T"/>
    <property type="match status" value="1"/>
</dbReference>
<keyword evidence="3" id="KW-1185">Reference proteome</keyword>
<dbReference type="SMART" id="SM00479">
    <property type="entry name" value="EXOIII"/>
    <property type="match status" value="1"/>
</dbReference>
<keyword evidence="2" id="KW-0540">Nuclease</keyword>
<dbReference type="InterPro" id="IPR006054">
    <property type="entry name" value="DnaQ"/>
</dbReference>
<sequence>MKLKLKNPLTFFDLETTGTSVVKDRIIEISVVKVMPNGETIVKTNKINPTVPIPAETSVIHGIYDEDVKDAPTFKSVAKSFAQFLEGSDLAGFNILKFDVPLLVEEFLRVGIDFDVSKRKLIDAQKIFHMMEKRTLSAAYKFYCGKELTDAHSAEADTKATLAVLEAQVEKYDGQEVVDNLGNKLGVIENNMETLHQLTSTNMVDLAGRIVLNNDGVPCFNFGKHRNRPVTDVLKAEPNYYEWMMRGDFPQDTKRRLTEIKLKAFSSLNR</sequence>
<dbReference type="InterPro" id="IPR036397">
    <property type="entry name" value="RNaseH_sf"/>
</dbReference>
<dbReference type="GO" id="GO:0045004">
    <property type="term" value="P:DNA replication proofreading"/>
    <property type="evidence" value="ECO:0007669"/>
    <property type="project" value="TreeGrafter"/>
</dbReference>
<dbReference type="GO" id="GO:0003677">
    <property type="term" value="F:DNA binding"/>
    <property type="evidence" value="ECO:0007669"/>
    <property type="project" value="InterPro"/>
</dbReference>
<dbReference type="PANTHER" id="PTHR30231:SF41">
    <property type="entry name" value="DNA POLYMERASE III SUBUNIT EPSILON"/>
    <property type="match status" value="1"/>
</dbReference>
<dbReference type="RefSeq" id="WP_202243464.1">
    <property type="nucleotide sequence ID" value="NZ_JAESIY010000003.1"/>
</dbReference>
<evidence type="ECO:0000313" key="2">
    <source>
        <dbReference type="EMBL" id="MBL3655781.1"/>
    </source>
</evidence>
<organism evidence="2 3">
    <name type="scientific">Fulvivirga sediminis</name>
    <dbReference type="NCBI Taxonomy" id="2803949"/>
    <lineage>
        <taxon>Bacteria</taxon>
        <taxon>Pseudomonadati</taxon>
        <taxon>Bacteroidota</taxon>
        <taxon>Cytophagia</taxon>
        <taxon>Cytophagales</taxon>
        <taxon>Fulvivirgaceae</taxon>
        <taxon>Fulvivirga</taxon>
    </lineage>
</organism>
<dbReference type="NCBIfam" id="TIGR00573">
    <property type="entry name" value="dnaq"/>
    <property type="match status" value="1"/>
</dbReference>
<feature type="domain" description="Exonuclease" evidence="1">
    <location>
        <begin position="8"/>
        <end position="174"/>
    </location>
</feature>
<proteinExistence type="predicted"/>
<evidence type="ECO:0000259" key="1">
    <source>
        <dbReference type="SMART" id="SM00479"/>
    </source>
</evidence>
<reference evidence="2" key="1">
    <citation type="submission" date="2021-01" db="EMBL/GenBank/DDBJ databases">
        <title>Fulvivirga kasyanovii gen. nov., sp nov., a novel member of the phylum Bacteroidetes isolated from seawater in a mussel farm.</title>
        <authorList>
            <person name="Zhao L.-H."/>
            <person name="Wang Z.-J."/>
        </authorList>
    </citation>
    <scope>NUCLEOTIDE SEQUENCE</scope>
    <source>
        <strain evidence="2">2943</strain>
    </source>
</reference>
<protein>
    <submittedName>
        <fullName evidence="2">3'-5' exonuclease</fullName>
    </submittedName>
</protein>
<dbReference type="GO" id="GO:0008408">
    <property type="term" value="F:3'-5' exonuclease activity"/>
    <property type="evidence" value="ECO:0007669"/>
    <property type="project" value="TreeGrafter"/>
</dbReference>
<gene>
    <name evidence="2" type="ORF">JL102_06550</name>
</gene>
<dbReference type="SUPFAM" id="SSF53098">
    <property type="entry name" value="Ribonuclease H-like"/>
    <property type="match status" value="1"/>
</dbReference>
<evidence type="ECO:0000313" key="3">
    <source>
        <dbReference type="Proteomes" id="UP000659388"/>
    </source>
</evidence>